<feature type="compositionally biased region" description="Gly residues" evidence="2">
    <location>
        <begin position="187"/>
        <end position="200"/>
    </location>
</feature>
<evidence type="ECO:0000256" key="1">
    <source>
        <dbReference type="ARBA" id="ARBA00010652"/>
    </source>
</evidence>
<feature type="region of interest" description="Disordered" evidence="2">
    <location>
        <begin position="147"/>
        <end position="359"/>
    </location>
</feature>
<dbReference type="InterPro" id="IPR000030">
    <property type="entry name" value="PPE_dom"/>
</dbReference>
<evidence type="ECO:0000256" key="2">
    <source>
        <dbReference type="SAM" id="MobiDB-lite"/>
    </source>
</evidence>
<accession>A0ABV5ZYZ3</accession>
<evidence type="ECO:0000313" key="5">
    <source>
        <dbReference type="Proteomes" id="UP001589693"/>
    </source>
</evidence>
<dbReference type="SUPFAM" id="SSF140459">
    <property type="entry name" value="PE/PPE dimer-like"/>
    <property type="match status" value="1"/>
</dbReference>
<comment type="caution">
    <text evidence="4">The sequence shown here is derived from an EMBL/GenBank/DDBJ whole genome shotgun (WGS) entry which is preliminary data.</text>
</comment>
<proteinExistence type="inferred from homology"/>
<feature type="compositionally biased region" description="Gly residues" evidence="2">
    <location>
        <begin position="288"/>
        <end position="304"/>
    </location>
</feature>
<feature type="domain" description="PPE" evidence="3">
    <location>
        <begin position="8"/>
        <end position="105"/>
    </location>
</feature>
<feature type="compositionally biased region" description="Low complexity" evidence="2">
    <location>
        <begin position="336"/>
        <end position="354"/>
    </location>
</feature>
<sequence length="387" mass="39706">MTPSEIYRRIRTGPGTKSLDGAQHVTQELRKVHGDISARVGELIRKTAEVWQGSASEAAQKNAQPLLDAIERSKEELKRTEQALFKQSGSFTRAYHDVRPVSATAPQSNFLNDITPWKTDLDRAIEKHEADASHNVRVYGTYHRASEDNARSLPTDYGDLKNDDSEIPIDKPPSPGPEPGPPRPGGRLPGGRGGGVGSGSWGRQAPQPVVPQGIPEQAPPPGSDWESGKVDHGGPKYGHTELQGAPDERDGSLGSQWDQRTQRSNDGIGGAAGAGGFGGGSSAVAAGAGAGMLGGMTSGGGAGSTAGRIPPGAGSGGAGPANRAAEPHSATPGRNAATGGAMTGAPGAAAGQGQQDDEHAIKEYLRGDYSGDLVGELPLTAPPVIGE</sequence>
<dbReference type="Gene3D" id="1.20.1260.20">
    <property type="entry name" value="PPE superfamily"/>
    <property type="match status" value="1"/>
</dbReference>
<feature type="compositionally biased region" description="Polar residues" evidence="2">
    <location>
        <begin position="253"/>
        <end position="265"/>
    </location>
</feature>
<gene>
    <name evidence="4" type="ORF">ACFFQA_19465</name>
</gene>
<dbReference type="RefSeq" id="WP_377853906.1">
    <property type="nucleotide sequence ID" value="NZ_JBHLZU010000018.1"/>
</dbReference>
<name>A0ABV5ZYZ3_9PSEU</name>
<comment type="similarity">
    <text evidence="1">Belongs to the mycobacterial PPE family.</text>
</comment>
<reference evidence="4 5" key="1">
    <citation type="submission" date="2024-09" db="EMBL/GenBank/DDBJ databases">
        <authorList>
            <person name="Sun Q."/>
            <person name="Mori K."/>
        </authorList>
    </citation>
    <scope>NUCLEOTIDE SEQUENCE [LARGE SCALE GENOMIC DNA]</scope>
    <source>
        <strain evidence="4 5">TBRC 7907</strain>
    </source>
</reference>
<keyword evidence="5" id="KW-1185">Reference proteome</keyword>
<dbReference type="InterPro" id="IPR038332">
    <property type="entry name" value="PPE_sf"/>
</dbReference>
<feature type="region of interest" description="Disordered" evidence="2">
    <location>
        <begin position="1"/>
        <end position="21"/>
    </location>
</feature>
<dbReference type="Proteomes" id="UP001589693">
    <property type="component" value="Unassembled WGS sequence"/>
</dbReference>
<dbReference type="EMBL" id="JBHLZU010000018">
    <property type="protein sequence ID" value="MFB9906122.1"/>
    <property type="molecule type" value="Genomic_DNA"/>
</dbReference>
<protein>
    <submittedName>
        <fullName evidence="4">PPE domain-containing protein</fullName>
    </submittedName>
</protein>
<evidence type="ECO:0000259" key="3">
    <source>
        <dbReference type="Pfam" id="PF00823"/>
    </source>
</evidence>
<feature type="compositionally biased region" description="Pro residues" evidence="2">
    <location>
        <begin position="170"/>
        <end position="184"/>
    </location>
</feature>
<organism evidence="4 5">
    <name type="scientific">Allokutzneria oryzae</name>
    <dbReference type="NCBI Taxonomy" id="1378989"/>
    <lineage>
        <taxon>Bacteria</taxon>
        <taxon>Bacillati</taxon>
        <taxon>Actinomycetota</taxon>
        <taxon>Actinomycetes</taxon>
        <taxon>Pseudonocardiales</taxon>
        <taxon>Pseudonocardiaceae</taxon>
        <taxon>Allokutzneria</taxon>
    </lineage>
</organism>
<evidence type="ECO:0000313" key="4">
    <source>
        <dbReference type="EMBL" id="MFB9906122.1"/>
    </source>
</evidence>
<dbReference type="Pfam" id="PF00823">
    <property type="entry name" value="PPE"/>
    <property type="match status" value="1"/>
</dbReference>
<feature type="compositionally biased region" description="Gly residues" evidence="2">
    <location>
        <begin position="267"/>
        <end position="281"/>
    </location>
</feature>